<dbReference type="PROSITE" id="PS50006">
    <property type="entry name" value="FHA_DOMAIN"/>
    <property type="match status" value="1"/>
</dbReference>
<evidence type="ECO:0000256" key="7">
    <source>
        <dbReference type="SAM" id="Phobius"/>
    </source>
</evidence>
<feature type="transmembrane region" description="Helical" evidence="7">
    <location>
        <begin position="493"/>
        <end position="514"/>
    </location>
</feature>
<feature type="transmembrane region" description="Helical" evidence="7">
    <location>
        <begin position="272"/>
        <end position="290"/>
    </location>
</feature>
<dbReference type="PANTHER" id="PTHR30474:SF3">
    <property type="entry name" value="PEPTIDOGLYCAN GLYCOSYLTRANSFERASE RODA"/>
    <property type="match status" value="1"/>
</dbReference>
<evidence type="ECO:0000256" key="5">
    <source>
        <dbReference type="ARBA" id="ARBA00023136"/>
    </source>
</evidence>
<feature type="domain" description="FHA" evidence="8">
    <location>
        <begin position="66"/>
        <end position="116"/>
    </location>
</feature>
<feature type="region of interest" description="Disordered" evidence="6">
    <location>
        <begin position="631"/>
        <end position="672"/>
    </location>
</feature>
<gene>
    <name evidence="9" type="ORF">IAC50_02470</name>
</gene>
<dbReference type="GO" id="GO:0008360">
    <property type="term" value="P:regulation of cell shape"/>
    <property type="evidence" value="ECO:0007669"/>
    <property type="project" value="UniProtKB-KW"/>
</dbReference>
<evidence type="ECO:0000256" key="3">
    <source>
        <dbReference type="ARBA" id="ARBA00022960"/>
    </source>
</evidence>
<organism evidence="9 10">
    <name type="scientific">Candidatus Allocopromorpha excrementigallinarum</name>
    <dbReference type="NCBI Taxonomy" id="2840742"/>
    <lineage>
        <taxon>Bacteria</taxon>
        <taxon>Bacillati</taxon>
        <taxon>Bacillota</taxon>
        <taxon>Clostridia</taxon>
        <taxon>Eubacteriales</taxon>
        <taxon>Eubacteriaceae</taxon>
        <taxon>Eubacteriaceae incertae sedis</taxon>
        <taxon>Candidatus Allocopromorpha</taxon>
    </lineage>
</organism>
<feature type="transmembrane region" description="Helical" evidence="7">
    <location>
        <begin position="338"/>
        <end position="368"/>
    </location>
</feature>
<feature type="transmembrane region" description="Helical" evidence="7">
    <location>
        <begin position="244"/>
        <end position="263"/>
    </location>
</feature>
<protein>
    <submittedName>
        <fullName evidence="9">FtsW/RodA/SpoVE family cell cycle protein</fullName>
    </submittedName>
</protein>
<comment type="caution">
    <text evidence="9">The sequence shown here is derived from an EMBL/GenBank/DDBJ whole genome shotgun (WGS) entry which is preliminary data.</text>
</comment>
<dbReference type="EMBL" id="DVMP01000048">
    <property type="protein sequence ID" value="HIU25350.1"/>
    <property type="molecule type" value="Genomic_DNA"/>
</dbReference>
<feature type="transmembrane region" description="Helical" evidence="7">
    <location>
        <begin position="12"/>
        <end position="32"/>
    </location>
</feature>
<dbReference type="Pfam" id="PF00498">
    <property type="entry name" value="FHA"/>
    <property type="match status" value="1"/>
</dbReference>
<evidence type="ECO:0000256" key="6">
    <source>
        <dbReference type="SAM" id="MobiDB-lite"/>
    </source>
</evidence>
<dbReference type="GO" id="GO:0015648">
    <property type="term" value="F:lipid-linked peptidoglycan transporter activity"/>
    <property type="evidence" value="ECO:0007669"/>
    <property type="project" value="TreeGrafter"/>
</dbReference>
<dbReference type="SUPFAM" id="SSF49879">
    <property type="entry name" value="SMAD/FHA domain"/>
    <property type="match status" value="1"/>
</dbReference>
<keyword evidence="3" id="KW-0133">Cell shape</keyword>
<keyword evidence="5 7" id="KW-0472">Membrane</keyword>
<dbReference type="AlphaFoldDB" id="A0A9D1I1U3"/>
<dbReference type="Gene3D" id="2.60.200.20">
    <property type="match status" value="1"/>
</dbReference>
<dbReference type="GO" id="GO:0005886">
    <property type="term" value="C:plasma membrane"/>
    <property type="evidence" value="ECO:0007669"/>
    <property type="project" value="TreeGrafter"/>
</dbReference>
<feature type="transmembrane region" description="Helical" evidence="7">
    <location>
        <begin position="191"/>
        <end position="209"/>
    </location>
</feature>
<proteinExistence type="predicted"/>
<feature type="transmembrane region" description="Helical" evidence="7">
    <location>
        <begin position="221"/>
        <end position="238"/>
    </location>
</feature>
<keyword evidence="4 7" id="KW-1133">Transmembrane helix</keyword>
<dbReference type="Pfam" id="PF01098">
    <property type="entry name" value="FTSW_RODA_SPOVE"/>
    <property type="match status" value="1"/>
</dbReference>
<evidence type="ECO:0000313" key="9">
    <source>
        <dbReference type="EMBL" id="HIU25350.1"/>
    </source>
</evidence>
<dbReference type="GO" id="GO:0051301">
    <property type="term" value="P:cell division"/>
    <property type="evidence" value="ECO:0007669"/>
    <property type="project" value="InterPro"/>
</dbReference>
<feature type="transmembrane region" description="Helical" evidence="7">
    <location>
        <begin position="161"/>
        <end position="179"/>
    </location>
</feature>
<dbReference type="SMART" id="SM00240">
    <property type="entry name" value="FHA"/>
    <property type="match status" value="1"/>
</dbReference>
<dbReference type="InterPro" id="IPR001182">
    <property type="entry name" value="FtsW/RodA"/>
</dbReference>
<evidence type="ECO:0000256" key="2">
    <source>
        <dbReference type="ARBA" id="ARBA00022692"/>
    </source>
</evidence>
<evidence type="ECO:0000313" key="10">
    <source>
        <dbReference type="Proteomes" id="UP000824090"/>
    </source>
</evidence>
<dbReference type="PANTHER" id="PTHR30474">
    <property type="entry name" value="CELL CYCLE PROTEIN"/>
    <property type="match status" value="1"/>
</dbReference>
<reference evidence="9" key="2">
    <citation type="journal article" date="2021" name="PeerJ">
        <title>Extensive microbial diversity within the chicken gut microbiome revealed by metagenomics and culture.</title>
        <authorList>
            <person name="Gilroy R."/>
            <person name="Ravi A."/>
            <person name="Getino M."/>
            <person name="Pursley I."/>
            <person name="Horton D.L."/>
            <person name="Alikhan N.F."/>
            <person name="Baker D."/>
            <person name="Gharbi K."/>
            <person name="Hall N."/>
            <person name="Watson M."/>
            <person name="Adriaenssens E.M."/>
            <person name="Foster-Nyarko E."/>
            <person name="Jarju S."/>
            <person name="Secka A."/>
            <person name="Antonio M."/>
            <person name="Oren A."/>
            <person name="Chaudhuri R.R."/>
            <person name="La Ragione R."/>
            <person name="Hildebrand F."/>
            <person name="Pallen M.J."/>
        </authorList>
    </citation>
    <scope>NUCLEOTIDE SEQUENCE</scope>
    <source>
        <strain evidence="9">ChiHcec3-6078</strain>
    </source>
</reference>
<dbReference type="CDD" id="cd00060">
    <property type="entry name" value="FHA"/>
    <property type="match status" value="1"/>
</dbReference>
<dbReference type="InterPro" id="IPR008984">
    <property type="entry name" value="SMAD_FHA_dom_sf"/>
</dbReference>
<dbReference type="GO" id="GO:0032153">
    <property type="term" value="C:cell division site"/>
    <property type="evidence" value="ECO:0007669"/>
    <property type="project" value="TreeGrafter"/>
</dbReference>
<dbReference type="Proteomes" id="UP000824090">
    <property type="component" value="Unassembled WGS sequence"/>
</dbReference>
<sequence>MDFLNTAVEMIGIYFTTGARWAFVILAVFILAHQISSLLRSRNPSEIWAYLGCPDDTSVPLTHWENLIGRGRGCDVILNLSSVSRSHGTLIRDSAGVWRYNDLNSKNGSAINGRPVKKPTELKAGDILTIGGSDFTLYPVSLQERVNNIEKRKRKTHPASPWPSLAALTLFQLLTVMQFRVSMGEDFPSSLPFAFGLLCALMWGYVIFMKIFRRVGFEMEIIAFFLSTLSLAVTVTAFPGQGMKQALCAVLGVGLFFGLCWFLRDLNRAKRITYILVGISAFLLLVNLLFGTVRSGAQNWIVIGDSFSIQPSELVKIVFVYVGAATLDELQQRKNLTVFMAFSVFCLGCLAIMGDFGTAIIFFVTFLIISFLRSGDFTKLFLIIGAAGLMGLMVLRFRPYVADRFSAWGHVWDDPTDSGFQQVQTMTSAASGGLPGLGAGNGHLSEVAASSTDLVFGLLSEEWGLIIAVLAVLCVITLGVFAVRSIIAGRSTYYSIAACAATSLFIFQTILNVFGSVDLLPLTGVTFPFVSSGGTSMIASWGLLAFLKAADTRQNASFAVRLDRKNEFDDELEGRGIENPEELFYTPKSVEDYTYKGSQDTIVRKPSSSAGRRKSIKYEDFSDDDFFKSFEDSSSAKGPDPAGSRRSSYSGGRDDRKDEPLTLDDIFGGDKK</sequence>
<feature type="transmembrane region" description="Helical" evidence="7">
    <location>
        <begin position="463"/>
        <end position="481"/>
    </location>
</feature>
<comment type="subcellular location">
    <subcellularLocation>
        <location evidence="1">Membrane</location>
        <topology evidence="1">Multi-pass membrane protein</topology>
    </subcellularLocation>
</comment>
<name>A0A9D1I1U3_9FIRM</name>
<keyword evidence="2 7" id="KW-0812">Transmembrane</keyword>
<dbReference type="InterPro" id="IPR000253">
    <property type="entry name" value="FHA_dom"/>
</dbReference>
<evidence type="ECO:0000256" key="1">
    <source>
        <dbReference type="ARBA" id="ARBA00004141"/>
    </source>
</evidence>
<evidence type="ECO:0000256" key="4">
    <source>
        <dbReference type="ARBA" id="ARBA00022989"/>
    </source>
</evidence>
<feature type="transmembrane region" description="Helical" evidence="7">
    <location>
        <begin position="380"/>
        <end position="397"/>
    </location>
</feature>
<feature type="transmembrane region" description="Helical" evidence="7">
    <location>
        <begin position="526"/>
        <end position="547"/>
    </location>
</feature>
<accession>A0A9D1I1U3</accession>
<evidence type="ECO:0000259" key="8">
    <source>
        <dbReference type="PROSITE" id="PS50006"/>
    </source>
</evidence>
<reference evidence="9" key="1">
    <citation type="submission" date="2020-10" db="EMBL/GenBank/DDBJ databases">
        <authorList>
            <person name="Gilroy R."/>
        </authorList>
    </citation>
    <scope>NUCLEOTIDE SEQUENCE</scope>
    <source>
        <strain evidence="9">ChiHcec3-6078</strain>
    </source>
</reference>